<dbReference type="Proteomes" id="UP000828941">
    <property type="component" value="Chromosome 4"/>
</dbReference>
<protein>
    <submittedName>
        <fullName evidence="1">Uncharacterized protein</fullName>
    </submittedName>
</protein>
<dbReference type="EMBL" id="CM039429">
    <property type="protein sequence ID" value="KAI4346697.1"/>
    <property type="molecule type" value="Genomic_DNA"/>
</dbReference>
<gene>
    <name evidence="1" type="ORF">L6164_007570</name>
</gene>
<keyword evidence="2" id="KW-1185">Reference proteome</keyword>
<evidence type="ECO:0000313" key="1">
    <source>
        <dbReference type="EMBL" id="KAI4346697.1"/>
    </source>
</evidence>
<comment type="caution">
    <text evidence="1">The sequence shown here is derived from an EMBL/GenBank/DDBJ whole genome shotgun (WGS) entry which is preliminary data.</text>
</comment>
<accession>A0ACB9PF31</accession>
<evidence type="ECO:0000313" key="2">
    <source>
        <dbReference type="Proteomes" id="UP000828941"/>
    </source>
</evidence>
<proteinExistence type="predicted"/>
<reference evidence="1 2" key="1">
    <citation type="journal article" date="2022" name="DNA Res.">
        <title>Chromosomal-level genome assembly of the orchid tree Bauhinia variegata (Leguminosae; Cercidoideae) supports the allotetraploid origin hypothesis of Bauhinia.</title>
        <authorList>
            <person name="Zhong Y."/>
            <person name="Chen Y."/>
            <person name="Zheng D."/>
            <person name="Pang J."/>
            <person name="Liu Y."/>
            <person name="Luo S."/>
            <person name="Meng S."/>
            <person name="Qian L."/>
            <person name="Wei D."/>
            <person name="Dai S."/>
            <person name="Zhou R."/>
        </authorList>
    </citation>
    <scope>NUCLEOTIDE SEQUENCE [LARGE SCALE GENOMIC DNA]</scope>
    <source>
        <strain evidence="1">BV-YZ2020</strain>
    </source>
</reference>
<organism evidence="1 2">
    <name type="scientific">Bauhinia variegata</name>
    <name type="common">Purple orchid tree</name>
    <name type="synonym">Phanera variegata</name>
    <dbReference type="NCBI Taxonomy" id="167791"/>
    <lineage>
        <taxon>Eukaryota</taxon>
        <taxon>Viridiplantae</taxon>
        <taxon>Streptophyta</taxon>
        <taxon>Embryophyta</taxon>
        <taxon>Tracheophyta</taxon>
        <taxon>Spermatophyta</taxon>
        <taxon>Magnoliopsida</taxon>
        <taxon>eudicotyledons</taxon>
        <taxon>Gunneridae</taxon>
        <taxon>Pentapetalae</taxon>
        <taxon>rosids</taxon>
        <taxon>fabids</taxon>
        <taxon>Fabales</taxon>
        <taxon>Fabaceae</taxon>
        <taxon>Cercidoideae</taxon>
        <taxon>Cercideae</taxon>
        <taxon>Bauhiniinae</taxon>
        <taxon>Bauhinia</taxon>
    </lineage>
</organism>
<name>A0ACB9PF31_BAUVA</name>
<sequence length="92" mass="9743">MEINSERGITNSTDSRVNSIDGDIASDSDPNFGRMLPTLDSATLVTLVPVLTVCPRGFGGRPYRDCLNPGPGISVPRKGDNCGSPYNRACSV</sequence>